<evidence type="ECO:0000313" key="4">
    <source>
        <dbReference type="EMBL" id="CUH53143.1"/>
    </source>
</evidence>
<gene>
    <name evidence="4" type="primary">phoP</name>
    <name evidence="4" type="ORF">SHM7688_02595</name>
</gene>
<evidence type="ECO:0000313" key="5">
    <source>
        <dbReference type="Proteomes" id="UP000054823"/>
    </source>
</evidence>
<dbReference type="Gene3D" id="3.40.50.2300">
    <property type="match status" value="1"/>
</dbReference>
<keyword evidence="5" id="KW-1185">Reference proteome</keyword>
<dbReference type="RefSeq" id="WP_058240331.1">
    <property type="nucleotide sequence ID" value="NZ_CYPW01000027.1"/>
</dbReference>
<evidence type="ECO:0000256" key="1">
    <source>
        <dbReference type="ARBA" id="ARBA00022553"/>
    </source>
</evidence>
<sequence>MNDHSPFSSLTTPSAARPLLGMTVLVVEDSRFSSDALRLMCVRSGARIRRADCLTSARKHLKTYLPTVAIVDMGLPDGSGAELIAELAEATPRVELIIGTSGDDFAEDSALAAGADGFIAKPYGSLSAFQQAILSRLTDAYRPTIARVADNEAVQPDPVALRDDLLHAADTLKADDTDLVDYVAQFLGGLARSANDTPLLQAAQAVETARKAGQQAQPDVAHLQTLIQDRLDATAAV</sequence>
<dbReference type="GO" id="GO:0000160">
    <property type="term" value="P:phosphorelay signal transduction system"/>
    <property type="evidence" value="ECO:0007669"/>
    <property type="project" value="InterPro"/>
</dbReference>
<dbReference type="InterPro" id="IPR050595">
    <property type="entry name" value="Bact_response_regulator"/>
</dbReference>
<dbReference type="Pfam" id="PF00072">
    <property type="entry name" value="Response_reg"/>
    <property type="match status" value="1"/>
</dbReference>
<dbReference type="PROSITE" id="PS50110">
    <property type="entry name" value="RESPONSE_REGULATORY"/>
    <property type="match status" value="1"/>
</dbReference>
<evidence type="ECO:0000256" key="2">
    <source>
        <dbReference type="PROSITE-ProRule" id="PRU00169"/>
    </source>
</evidence>
<dbReference type="SMART" id="SM00448">
    <property type="entry name" value="REC"/>
    <property type="match status" value="1"/>
</dbReference>
<dbReference type="STRING" id="321267.SHM7688_02595"/>
<protein>
    <submittedName>
        <fullName evidence="4">Virulence transcriptional regulatory protein PhoP</fullName>
    </submittedName>
</protein>
<accession>A0A0P1ES83</accession>
<reference evidence="4 5" key="1">
    <citation type="submission" date="2015-09" db="EMBL/GenBank/DDBJ databases">
        <authorList>
            <consortium name="Swine Surveillance"/>
        </authorList>
    </citation>
    <scope>NUCLEOTIDE SEQUENCE [LARGE SCALE GENOMIC DNA]</scope>
    <source>
        <strain evidence="4 5">CECT 7688</strain>
    </source>
</reference>
<dbReference type="EMBL" id="CYPW01000027">
    <property type="protein sequence ID" value="CUH53143.1"/>
    <property type="molecule type" value="Genomic_DNA"/>
</dbReference>
<feature type="modified residue" description="4-aspartylphosphate" evidence="2">
    <location>
        <position position="72"/>
    </location>
</feature>
<dbReference type="AlphaFoldDB" id="A0A0P1ES83"/>
<dbReference type="InterPro" id="IPR011006">
    <property type="entry name" value="CheY-like_superfamily"/>
</dbReference>
<feature type="domain" description="Response regulatory" evidence="3">
    <location>
        <begin position="23"/>
        <end position="136"/>
    </location>
</feature>
<dbReference type="OrthoDB" id="7831674at2"/>
<dbReference type="PANTHER" id="PTHR44591">
    <property type="entry name" value="STRESS RESPONSE REGULATOR PROTEIN 1"/>
    <property type="match status" value="1"/>
</dbReference>
<dbReference type="PANTHER" id="PTHR44591:SF3">
    <property type="entry name" value="RESPONSE REGULATORY DOMAIN-CONTAINING PROTEIN"/>
    <property type="match status" value="1"/>
</dbReference>
<keyword evidence="1 2" id="KW-0597">Phosphoprotein</keyword>
<dbReference type="Proteomes" id="UP000054823">
    <property type="component" value="Unassembled WGS sequence"/>
</dbReference>
<name>A0A0P1ES83_9RHOB</name>
<dbReference type="InterPro" id="IPR001789">
    <property type="entry name" value="Sig_transdc_resp-reg_receiver"/>
</dbReference>
<evidence type="ECO:0000259" key="3">
    <source>
        <dbReference type="PROSITE" id="PS50110"/>
    </source>
</evidence>
<proteinExistence type="predicted"/>
<dbReference type="CDD" id="cd00156">
    <property type="entry name" value="REC"/>
    <property type="match status" value="1"/>
</dbReference>
<dbReference type="SUPFAM" id="SSF52172">
    <property type="entry name" value="CheY-like"/>
    <property type="match status" value="1"/>
</dbReference>
<organism evidence="4 5">
    <name type="scientific">Shimia marina</name>
    <dbReference type="NCBI Taxonomy" id="321267"/>
    <lineage>
        <taxon>Bacteria</taxon>
        <taxon>Pseudomonadati</taxon>
        <taxon>Pseudomonadota</taxon>
        <taxon>Alphaproteobacteria</taxon>
        <taxon>Rhodobacterales</taxon>
        <taxon>Roseobacteraceae</taxon>
    </lineage>
</organism>